<dbReference type="Pfam" id="PF01124">
    <property type="entry name" value="MAPEG"/>
    <property type="match status" value="1"/>
</dbReference>
<evidence type="ECO:0000256" key="3">
    <source>
        <dbReference type="ARBA" id="ARBA00022989"/>
    </source>
</evidence>
<evidence type="ECO:0000256" key="2">
    <source>
        <dbReference type="ARBA" id="ARBA00022692"/>
    </source>
</evidence>
<dbReference type="Proteomes" id="UP001055453">
    <property type="component" value="Plasmid pANSO36C"/>
</dbReference>
<sequence>MENMSPWTSLITALTLLLYLVITINVGRARGKYKVPPPQMTGDPGFERVLRVQQNTLEQMVFFLPALWLFSFYVNPLWAGGIGAVWLVGRIAYAWGYYQAAEKRAIGFAISSISSMVLLLGSLFGIILSLVQP</sequence>
<evidence type="ECO:0000256" key="1">
    <source>
        <dbReference type="ARBA" id="ARBA00004141"/>
    </source>
</evidence>
<proteinExistence type="predicted"/>
<keyword evidence="4 5" id="KW-0472">Membrane</keyword>
<organism evidence="6 7">
    <name type="scientific">Nostoc cf. commune SO-36</name>
    <dbReference type="NCBI Taxonomy" id="449208"/>
    <lineage>
        <taxon>Bacteria</taxon>
        <taxon>Bacillati</taxon>
        <taxon>Cyanobacteriota</taxon>
        <taxon>Cyanophyceae</taxon>
        <taxon>Nostocales</taxon>
        <taxon>Nostocaceae</taxon>
        <taxon>Nostoc</taxon>
    </lineage>
</organism>
<gene>
    <name evidence="6" type="ORF">ANSO36C_68190</name>
</gene>
<evidence type="ECO:0000256" key="5">
    <source>
        <dbReference type="SAM" id="Phobius"/>
    </source>
</evidence>
<dbReference type="InterPro" id="IPR001129">
    <property type="entry name" value="Membr-assoc_MAPEG"/>
</dbReference>
<dbReference type="Gene3D" id="1.20.120.550">
    <property type="entry name" value="Membrane associated eicosanoid/glutathione metabolism-like domain"/>
    <property type="match status" value="1"/>
</dbReference>
<keyword evidence="3 5" id="KW-1133">Transmembrane helix</keyword>
<geneLocation type="plasmid" evidence="6 7">
    <name>pANSO36C</name>
</geneLocation>
<feature type="transmembrane region" description="Helical" evidence="5">
    <location>
        <begin position="67"/>
        <end position="93"/>
    </location>
</feature>
<dbReference type="InterPro" id="IPR023352">
    <property type="entry name" value="MAPEG-like_dom_sf"/>
</dbReference>
<feature type="transmembrane region" description="Helical" evidence="5">
    <location>
        <begin position="105"/>
        <end position="131"/>
    </location>
</feature>
<dbReference type="PANTHER" id="PTHR10250:SF15">
    <property type="entry name" value="MICROSOMAL GLUTATHIONE S-TRANSFERASE-RELATED"/>
    <property type="match status" value="1"/>
</dbReference>
<keyword evidence="7" id="KW-1185">Reference proteome</keyword>
<protein>
    <submittedName>
        <fullName evidence="6">Glutathione S-transferase</fullName>
    </submittedName>
</protein>
<name>A0ABN6QGF4_NOSCO</name>
<keyword evidence="2 5" id="KW-0812">Transmembrane</keyword>
<dbReference type="EMBL" id="AP025735">
    <property type="protein sequence ID" value="BDI21017.1"/>
    <property type="molecule type" value="Genomic_DNA"/>
</dbReference>
<comment type="subcellular location">
    <subcellularLocation>
        <location evidence="1">Membrane</location>
        <topology evidence="1">Multi-pass membrane protein</topology>
    </subcellularLocation>
</comment>
<accession>A0ABN6QGF4</accession>
<evidence type="ECO:0000256" key="4">
    <source>
        <dbReference type="ARBA" id="ARBA00023136"/>
    </source>
</evidence>
<dbReference type="PANTHER" id="PTHR10250">
    <property type="entry name" value="MICROSOMAL GLUTATHIONE S-TRANSFERASE"/>
    <property type="match status" value="1"/>
</dbReference>
<dbReference type="InterPro" id="IPR050997">
    <property type="entry name" value="MAPEG"/>
</dbReference>
<dbReference type="SUPFAM" id="SSF161084">
    <property type="entry name" value="MAPEG domain-like"/>
    <property type="match status" value="1"/>
</dbReference>
<reference evidence="6" key="1">
    <citation type="submission" date="2022-04" db="EMBL/GenBank/DDBJ databases">
        <title>Complete genome sequence of a cyanobacterium, Nostoc sp. SO-36, isolated in Antarctica.</title>
        <authorList>
            <person name="Kanesaki Y."/>
            <person name="Effendi D."/>
            <person name="Sakamoto T."/>
            <person name="Ohtani S."/>
            <person name="Awai K."/>
        </authorList>
    </citation>
    <scope>NUCLEOTIDE SEQUENCE</scope>
    <source>
        <strain evidence="6">SO-36</strain>
        <plasmid evidence="6">pANSO36C</plasmid>
    </source>
</reference>
<keyword evidence="6" id="KW-0614">Plasmid</keyword>
<evidence type="ECO:0000313" key="6">
    <source>
        <dbReference type="EMBL" id="BDI21017.1"/>
    </source>
</evidence>
<evidence type="ECO:0000313" key="7">
    <source>
        <dbReference type="Proteomes" id="UP001055453"/>
    </source>
</evidence>